<dbReference type="Proteomes" id="UP000034166">
    <property type="component" value="Unassembled WGS sequence"/>
</dbReference>
<evidence type="ECO:0000256" key="1">
    <source>
        <dbReference type="SAM" id="Phobius"/>
    </source>
</evidence>
<dbReference type="OrthoDB" id="9804829at2"/>
<accession>A0A0M2T370</accession>
<reference evidence="2 3" key="1">
    <citation type="submission" date="2015-04" db="EMBL/GenBank/DDBJ databases">
        <title>Taxonomic description and genome sequence of Bacillus campisalis sp. nov., a novel member of the genus Bacillus isolated from solar saltern.</title>
        <authorList>
            <person name="Mathan Kumar R."/>
            <person name="Kaur G."/>
            <person name="Kumar A."/>
            <person name="Singh N.K."/>
            <person name="Kaur N."/>
            <person name="Kumar N."/>
            <person name="Mayilraj S."/>
        </authorList>
    </citation>
    <scope>NUCLEOTIDE SEQUENCE [LARGE SCALE GENOMIC DNA]</scope>
    <source>
        <strain evidence="2 3">SA2-6</strain>
    </source>
</reference>
<gene>
    <name evidence="2" type="ORF">WQ57_05575</name>
</gene>
<name>A0A0M2T370_9BACI</name>
<dbReference type="AlphaFoldDB" id="A0A0M2T370"/>
<dbReference type="Pfam" id="PF22564">
    <property type="entry name" value="HAAS"/>
    <property type="match status" value="1"/>
</dbReference>
<feature type="transmembrane region" description="Helical" evidence="1">
    <location>
        <begin position="140"/>
        <end position="160"/>
    </location>
</feature>
<keyword evidence="1" id="KW-1133">Transmembrane helix</keyword>
<keyword evidence="1" id="KW-0472">Membrane</keyword>
<sequence>MTKKQFLTKLNASLKRLPSSERQDILQDMEEYFEIGIEEGKTEEQISASLGSPHQIAKELAAAYRVEKVGETATASNILRAVWAVIGLGFFNLVIVLGPFVALAGFIIAGWIVSVSFVASPILVLINVSIHPQIFEPFDLFFSIGLAGLGLFIAIGMFFATRAITNGFVRYLKYNVGLVKGGMKHVQY</sequence>
<evidence type="ECO:0000313" key="2">
    <source>
        <dbReference type="EMBL" id="KKK39260.1"/>
    </source>
</evidence>
<comment type="caution">
    <text evidence="2">The sequence shown here is derived from an EMBL/GenBank/DDBJ whole genome shotgun (WGS) entry which is preliminary data.</text>
</comment>
<organism evidence="2 3">
    <name type="scientific">Mesobacillus campisalis</name>
    <dbReference type="NCBI Taxonomy" id="1408103"/>
    <lineage>
        <taxon>Bacteria</taxon>
        <taxon>Bacillati</taxon>
        <taxon>Bacillota</taxon>
        <taxon>Bacilli</taxon>
        <taxon>Bacillales</taxon>
        <taxon>Bacillaceae</taxon>
        <taxon>Mesobacillus</taxon>
    </lineage>
</organism>
<keyword evidence="3" id="KW-1185">Reference proteome</keyword>
<dbReference type="EMBL" id="LAYY01000004">
    <property type="protein sequence ID" value="KKK39260.1"/>
    <property type="molecule type" value="Genomic_DNA"/>
</dbReference>
<feature type="transmembrane region" description="Helical" evidence="1">
    <location>
        <begin position="81"/>
        <end position="102"/>
    </location>
</feature>
<dbReference type="RefSeq" id="WP_046522761.1">
    <property type="nucleotide sequence ID" value="NZ_LAYY01000004.1"/>
</dbReference>
<evidence type="ECO:0008006" key="4">
    <source>
        <dbReference type="Google" id="ProtNLM"/>
    </source>
</evidence>
<protein>
    <recommendedName>
        <fullName evidence="4">DUF1700 domain-containing protein</fullName>
    </recommendedName>
</protein>
<keyword evidence="1" id="KW-0812">Transmembrane</keyword>
<evidence type="ECO:0000313" key="3">
    <source>
        <dbReference type="Proteomes" id="UP000034166"/>
    </source>
</evidence>
<feature type="transmembrane region" description="Helical" evidence="1">
    <location>
        <begin position="108"/>
        <end position="128"/>
    </location>
</feature>
<proteinExistence type="predicted"/>
<dbReference type="PATRIC" id="fig|1408103.3.peg.1254"/>